<dbReference type="Gene3D" id="3.40.50.2300">
    <property type="match status" value="3"/>
</dbReference>
<proteinExistence type="predicted"/>
<dbReference type="InterPro" id="IPR046335">
    <property type="entry name" value="LacI/GalR-like_sensor"/>
</dbReference>
<evidence type="ECO:0000313" key="6">
    <source>
        <dbReference type="Proteomes" id="UP001519287"/>
    </source>
</evidence>
<dbReference type="EMBL" id="JAGGLB010000011">
    <property type="protein sequence ID" value="MBP1991989.1"/>
    <property type="molecule type" value="Genomic_DNA"/>
</dbReference>
<dbReference type="InterPro" id="IPR028082">
    <property type="entry name" value="Peripla_BP_I"/>
</dbReference>
<evidence type="ECO:0000256" key="3">
    <source>
        <dbReference type="ARBA" id="ARBA00023163"/>
    </source>
</evidence>
<keyword evidence="3" id="KW-0804">Transcription</keyword>
<dbReference type="PRINTS" id="PR00036">
    <property type="entry name" value="HTHLACI"/>
</dbReference>
<feature type="domain" description="HTH lacI-type" evidence="4">
    <location>
        <begin position="9"/>
        <end position="64"/>
    </location>
</feature>
<dbReference type="CDD" id="cd01392">
    <property type="entry name" value="HTH_LacI"/>
    <property type="match status" value="1"/>
</dbReference>
<protein>
    <submittedName>
        <fullName evidence="5">DNA-binding LacI/PurR family transcriptional regulator</fullName>
    </submittedName>
</protein>
<keyword evidence="1" id="KW-0805">Transcription regulation</keyword>
<dbReference type="PANTHER" id="PTHR30146">
    <property type="entry name" value="LACI-RELATED TRANSCRIPTIONAL REPRESSOR"/>
    <property type="match status" value="1"/>
</dbReference>
<name>A0ABS4IWM5_9BACL</name>
<keyword evidence="2 5" id="KW-0238">DNA-binding</keyword>
<accession>A0ABS4IWM5</accession>
<dbReference type="RefSeq" id="WP_209972708.1">
    <property type="nucleotide sequence ID" value="NZ_JAGGLB010000011.1"/>
</dbReference>
<dbReference type="InterPro" id="IPR010982">
    <property type="entry name" value="Lambda_DNA-bd_dom_sf"/>
</dbReference>
<evidence type="ECO:0000259" key="4">
    <source>
        <dbReference type="PROSITE" id="PS50932"/>
    </source>
</evidence>
<dbReference type="Pfam" id="PF13377">
    <property type="entry name" value="Peripla_BP_3"/>
    <property type="match status" value="1"/>
</dbReference>
<dbReference type="PROSITE" id="PS00356">
    <property type="entry name" value="HTH_LACI_1"/>
    <property type="match status" value="1"/>
</dbReference>
<reference evidence="5 6" key="1">
    <citation type="submission" date="2021-03" db="EMBL/GenBank/DDBJ databases">
        <title>Genomic Encyclopedia of Type Strains, Phase IV (KMG-IV): sequencing the most valuable type-strain genomes for metagenomic binning, comparative biology and taxonomic classification.</title>
        <authorList>
            <person name="Goeker M."/>
        </authorList>
    </citation>
    <scope>NUCLEOTIDE SEQUENCE [LARGE SCALE GENOMIC DNA]</scope>
    <source>
        <strain evidence="5 6">DSM 26048</strain>
    </source>
</reference>
<dbReference type="SMART" id="SM00354">
    <property type="entry name" value="HTH_LACI"/>
    <property type="match status" value="1"/>
</dbReference>
<dbReference type="Proteomes" id="UP001519287">
    <property type="component" value="Unassembled WGS sequence"/>
</dbReference>
<dbReference type="PANTHER" id="PTHR30146:SF109">
    <property type="entry name" value="HTH-TYPE TRANSCRIPTIONAL REGULATOR GALS"/>
    <property type="match status" value="1"/>
</dbReference>
<dbReference type="SUPFAM" id="SSF53822">
    <property type="entry name" value="Periplasmic binding protein-like I"/>
    <property type="match status" value="1"/>
</dbReference>
<evidence type="ECO:0000313" key="5">
    <source>
        <dbReference type="EMBL" id="MBP1991989.1"/>
    </source>
</evidence>
<dbReference type="SUPFAM" id="SSF47413">
    <property type="entry name" value="lambda repressor-like DNA-binding domains"/>
    <property type="match status" value="1"/>
</dbReference>
<gene>
    <name evidence="5" type="ORF">J2Z66_003597</name>
</gene>
<dbReference type="PROSITE" id="PS50932">
    <property type="entry name" value="HTH_LACI_2"/>
    <property type="match status" value="1"/>
</dbReference>
<evidence type="ECO:0000256" key="1">
    <source>
        <dbReference type="ARBA" id="ARBA00023015"/>
    </source>
</evidence>
<sequence length="389" mass="42468">MNIGKNRKPTIGDVAREAGVSMATVSNVINRRSVPLTADTISKVEQAVQRLGYRRNAMAANLSSRKSNELGLIIPNFGGYYGRFAEELEHQVHGFGYHLSVFSSNGMNPDLERRHMELLLQRRADGLICHGLAMSVDTTRQIVGEGTPLVIFNGWGWPSDVASIAVNLDFPGASAEAVRYLLQQGCRSVFYAADRLAPGANAQREQGFAEGVKRCEARAVGAFGVSDYDGNQIEQAGQIDQIDQIEQIVSAILDVGELGVELFLDQVLQLSDRRSPIGIYAYSDAWALRLLSECHARGLRVPDEIKLIGMDNELFSQASYPAITTFDMPVQRQTHLIACCLLQQLGEELAPEALALLSEARSTAAGGREILLPLTLLPRRSTELSGNAE</sequence>
<dbReference type="Pfam" id="PF00356">
    <property type="entry name" value="LacI"/>
    <property type="match status" value="1"/>
</dbReference>
<comment type="caution">
    <text evidence="5">The sequence shown here is derived from an EMBL/GenBank/DDBJ whole genome shotgun (WGS) entry which is preliminary data.</text>
</comment>
<dbReference type="GO" id="GO:0003677">
    <property type="term" value="F:DNA binding"/>
    <property type="evidence" value="ECO:0007669"/>
    <property type="project" value="UniProtKB-KW"/>
</dbReference>
<dbReference type="InterPro" id="IPR000843">
    <property type="entry name" value="HTH_LacI"/>
</dbReference>
<keyword evidence="6" id="KW-1185">Reference proteome</keyword>
<evidence type="ECO:0000256" key="2">
    <source>
        <dbReference type="ARBA" id="ARBA00023125"/>
    </source>
</evidence>
<dbReference type="CDD" id="cd06267">
    <property type="entry name" value="PBP1_LacI_sugar_binding-like"/>
    <property type="match status" value="1"/>
</dbReference>
<dbReference type="Gene3D" id="1.10.260.40">
    <property type="entry name" value="lambda repressor-like DNA-binding domains"/>
    <property type="match status" value="1"/>
</dbReference>
<organism evidence="5 6">
    <name type="scientific">Paenibacillus eucommiae</name>
    <dbReference type="NCBI Taxonomy" id="1355755"/>
    <lineage>
        <taxon>Bacteria</taxon>
        <taxon>Bacillati</taxon>
        <taxon>Bacillota</taxon>
        <taxon>Bacilli</taxon>
        <taxon>Bacillales</taxon>
        <taxon>Paenibacillaceae</taxon>
        <taxon>Paenibacillus</taxon>
    </lineage>
</organism>